<keyword evidence="4" id="KW-1185">Reference proteome</keyword>
<feature type="transmembrane region" description="Helical" evidence="1">
    <location>
        <begin position="12"/>
        <end position="35"/>
    </location>
</feature>
<dbReference type="PROSITE" id="PS50895">
    <property type="entry name" value="SURF1"/>
    <property type="match status" value="1"/>
</dbReference>
<accession>A0ABV5JLS1</accession>
<keyword evidence="1" id="KW-0472">Membrane</keyword>
<evidence type="ECO:0000256" key="1">
    <source>
        <dbReference type="RuleBase" id="RU363076"/>
    </source>
</evidence>
<keyword evidence="1" id="KW-1133">Transmembrane helix</keyword>
<comment type="caution">
    <text evidence="3">The sequence shown here is derived from an EMBL/GenBank/DDBJ whole genome shotgun (WGS) entry which is preliminary data.</text>
</comment>
<keyword evidence="1" id="KW-1003">Cell membrane</keyword>
<evidence type="ECO:0000313" key="3">
    <source>
        <dbReference type="EMBL" id="MFB9258611.1"/>
    </source>
</evidence>
<feature type="compositionally biased region" description="Acidic residues" evidence="2">
    <location>
        <begin position="263"/>
        <end position="275"/>
    </location>
</feature>
<feature type="transmembrane region" description="Helical" evidence="1">
    <location>
        <begin position="212"/>
        <end position="235"/>
    </location>
</feature>
<comment type="subcellular location">
    <subcellularLocation>
        <location evidence="1">Cell membrane</location>
        <topology evidence="1">Multi-pass membrane protein</topology>
    </subcellularLocation>
</comment>
<sequence length="351" mass="37163">MQNLRRFLTPGWVMGVLAVILFAWACFAVLAPWQLGKSDDLDARNARLAESVEAAPAPLGEVVTDPADFAEREWRLVTLDGEWVPDAEALLRLRSVDGEPVYQVLTVFSADDGREFLVNRGHIPVGENNTVPEYEAAPAGEVEITARLRAAESGQAEPVTVDGLPAVRIIDPVVLGETLGQPVDTDGYLQLTGEQPGSLTPAPIPSIEAGPYLSYGLQWLAFGILAPVALGYFAFAEFRARRRDAQEAAELQVSAPGTAGGGDGDETTNRDDDDNAASTDGPGIGAATVSGSIPAGDDAAGGRGAAATTSTSPGPADDVIAARERAMRDRYGTRDDAEKRRALRRADRLRS</sequence>
<gene>
    <name evidence="3" type="ORF">ACFFVD_02230</name>
</gene>
<feature type="region of interest" description="Disordered" evidence="2">
    <location>
        <begin position="249"/>
        <end position="351"/>
    </location>
</feature>
<dbReference type="CDD" id="cd06662">
    <property type="entry name" value="SURF1"/>
    <property type="match status" value="1"/>
</dbReference>
<dbReference type="EMBL" id="JBHMDY010000001">
    <property type="protein sequence ID" value="MFB9258611.1"/>
    <property type="molecule type" value="Genomic_DNA"/>
</dbReference>
<protein>
    <recommendedName>
        <fullName evidence="1">SURF1-like protein</fullName>
    </recommendedName>
</protein>
<feature type="compositionally biased region" description="Low complexity" evidence="2">
    <location>
        <begin position="305"/>
        <end position="317"/>
    </location>
</feature>
<name>A0ABV5JLS1_9ACTN</name>
<feature type="compositionally biased region" description="Basic and acidic residues" evidence="2">
    <location>
        <begin position="320"/>
        <end position="351"/>
    </location>
</feature>
<keyword evidence="1" id="KW-0812">Transmembrane</keyword>
<reference evidence="3 4" key="1">
    <citation type="submission" date="2024-09" db="EMBL/GenBank/DDBJ databases">
        <authorList>
            <person name="Sun Q."/>
            <person name="Mori K."/>
        </authorList>
    </citation>
    <scope>NUCLEOTIDE SEQUENCE [LARGE SCALE GENOMIC DNA]</scope>
    <source>
        <strain evidence="3 4">CCM 7659</strain>
    </source>
</reference>
<comment type="similarity">
    <text evidence="1">Belongs to the SURF1 family.</text>
</comment>
<dbReference type="RefSeq" id="WP_380022936.1">
    <property type="nucleotide sequence ID" value="NZ_JBHMDY010000001.1"/>
</dbReference>
<evidence type="ECO:0000256" key="2">
    <source>
        <dbReference type="SAM" id="MobiDB-lite"/>
    </source>
</evidence>
<dbReference type="Proteomes" id="UP001589700">
    <property type="component" value="Unassembled WGS sequence"/>
</dbReference>
<dbReference type="InterPro" id="IPR002994">
    <property type="entry name" value="Surf1/Shy1"/>
</dbReference>
<organism evidence="3 4">
    <name type="scientific">Dietzia aerolata</name>
    <dbReference type="NCBI Taxonomy" id="595984"/>
    <lineage>
        <taxon>Bacteria</taxon>
        <taxon>Bacillati</taxon>
        <taxon>Actinomycetota</taxon>
        <taxon>Actinomycetes</taxon>
        <taxon>Mycobacteriales</taxon>
        <taxon>Dietziaceae</taxon>
        <taxon>Dietzia</taxon>
    </lineage>
</organism>
<evidence type="ECO:0000313" key="4">
    <source>
        <dbReference type="Proteomes" id="UP001589700"/>
    </source>
</evidence>
<dbReference type="Pfam" id="PF02104">
    <property type="entry name" value="SURF1"/>
    <property type="match status" value="1"/>
</dbReference>
<proteinExistence type="inferred from homology"/>